<evidence type="ECO:0000313" key="4">
    <source>
        <dbReference type="Proteomes" id="UP000078383"/>
    </source>
</evidence>
<dbReference type="InterPro" id="IPR000462">
    <property type="entry name" value="CDP-OH_P_trans"/>
</dbReference>
<feature type="transmembrane region" description="Helical" evidence="1">
    <location>
        <begin position="134"/>
        <end position="154"/>
    </location>
</feature>
<dbReference type="Proteomes" id="UP000363661">
    <property type="component" value="Unassembled WGS sequence"/>
</dbReference>
<dbReference type="Proteomes" id="UP000078383">
    <property type="component" value="Unassembled WGS sequence"/>
</dbReference>
<dbReference type="RefSeq" id="WP_020435889.1">
    <property type="nucleotide sequence ID" value="NZ_CABHNA010000046.1"/>
</dbReference>
<dbReference type="EMBL" id="CZBX01000010">
    <property type="protein sequence ID" value="CUQ90521.1"/>
    <property type="molecule type" value="Genomic_DNA"/>
</dbReference>
<dbReference type="InterPro" id="IPR043130">
    <property type="entry name" value="CDP-OH_PTrfase_TM_dom"/>
</dbReference>
<feature type="transmembrane region" description="Helical" evidence="1">
    <location>
        <begin position="91"/>
        <end position="113"/>
    </location>
</feature>
<proteinExistence type="predicted"/>
<protein>
    <submittedName>
        <fullName evidence="3">CDP-alcohol phosphatidyltransferase</fullName>
    </submittedName>
    <submittedName>
        <fullName evidence="2">CDP-diacylglycerol-serine O-phosphatidyltransferase</fullName>
    </submittedName>
</protein>
<dbReference type="GO" id="GO:0008654">
    <property type="term" value="P:phospholipid biosynthetic process"/>
    <property type="evidence" value="ECO:0007669"/>
    <property type="project" value="InterPro"/>
</dbReference>
<organism evidence="2 4">
    <name type="scientific">[Ruminococcus] torques</name>
    <dbReference type="NCBI Taxonomy" id="33039"/>
    <lineage>
        <taxon>Bacteria</taxon>
        <taxon>Bacillati</taxon>
        <taxon>Bacillota</taxon>
        <taxon>Clostridia</taxon>
        <taxon>Lachnospirales</taxon>
        <taxon>Lachnospiraceae</taxon>
        <taxon>Mediterraneibacter</taxon>
    </lineage>
</organism>
<keyword evidence="1" id="KW-0812">Transmembrane</keyword>
<evidence type="ECO:0000256" key="1">
    <source>
        <dbReference type="SAM" id="Phobius"/>
    </source>
</evidence>
<dbReference type="GO" id="GO:0016780">
    <property type="term" value="F:phosphotransferase activity, for other substituted phosphate groups"/>
    <property type="evidence" value="ECO:0007669"/>
    <property type="project" value="InterPro"/>
</dbReference>
<dbReference type="EMBL" id="CABHNA010000046">
    <property type="protein sequence ID" value="VUX05443.1"/>
    <property type="molecule type" value="Genomic_DNA"/>
</dbReference>
<dbReference type="Gene3D" id="1.20.120.1760">
    <property type="match status" value="1"/>
</dbReference>
<dbReference type="GeneID" id="303259360"/>
<keyword evidence="2" id="KW-0808">Transferase</keyword>
<evidence type="ECO:0000313" key="3">
    <source>
        <dbReference type="EMBL" id="VUX05443.1"/>
    </source>
</evidence>
<keyword evidence="5" id="KW-1185">Reference proteome</keyword>
<accession>A0A174Y9Z2</accession>
<dbReference type="OrthoDB" id="9777147at2"/>
<sequence length="207" mass="23106">MLGVYDYTVILTYISLWISIGGMMLSLNGHLDLAVLCLALSGLCDMFDGKIARTKKDRTEIEKRFGIQIDSLCDIVCFGVGPAIICYCMGMNGIVGVLILMFYVLAGLIRLAWFNVTEECRQDETTENRKCYQGLPITSMSIALPILVVLRPFLHCDFRIALHAMVLLVGLLFVMDFKLKKPGNKTLSALVGVVAVAVVWTLRRRFM</sequence>
<evidence type="ECO:0000313" key="5">
    <source>
        <dbReference type="Proteomes" id="UP000363661"/>
    </source>
</evidence>
<feature type="transmembrane region" description="Helical" evidence="1">
    <location>
        <begin position="65"/>
        <end position="85"/>
    </location>
</feature>
<keyword evidence="1" id="KW-1133">Transmembrane helix</keyword>
<name>A0A174Y9Z2_9FIRM</name>
<reference evidence="3 5" key="2">
    <citation type="submission" date="2019-07" db="EMBL/GenBank/DDBJ databases">
        <authorList>
            <person name="Hibberd C M."/>
            <person name="Gehrig L. J."/>
            <person name="Chang H.-W."/>
            <person name="Venkatesh S."/>
        </authorList>
    </citation>
    <scope>NUCLEOTIDE SEQUENCE [LARGE SCALE GENOMIC DNA]</scope>
    <source>
        <strain evidence="3">Ruminococcus_torques_SSTS_Bg7063</strain>
    </source>
</reference>
<reference evidence="2 4" key="1">
    <citation type="submission" date="2015-09" db="EMBL/GenBank/DDBJ databases">
        <authorList>
            <consortium name="Pathogen Informatics"/>
        </authorList>
    </citation>
    <scope>NUCLEOTIDE SEQUENCE [LARGE SCALE GENOMIC DNA]</scope>
    <source>
        <strain evidence="2 4">2789STDY5834889</strain>
    </source>
</reference>
<keyword evidence="1" id="KW-0472">Membrane</keyword>
<gene>
    <name evidence="2" type="ORF">ERS852502_02214</name>
    <name evidence="3" type="ORF">RTSSTS7063_01211</name>
</gene>
<feature type="transmembrane region" description="Helical" evidence="1">
    <location>
        <begin position="7"/>
        <end position="27"/>
    </location>
</feature>
<dbReference type="Pfam" id="PF01066">
    <property type="entry name" value="CDP-OH_P_transf"/>
    <property type="match status" value="1"/>
</dbReference>
<dbReference type="GO" id="GO:0016020">
    <property type="term" value="C:membrane"/>
    <property type="evidence" value="ECO:0007669"/>
    <property type="project" value="InterPro"/>
</dbReference>
<feature type="transmembrane region" description="Helical" evidence="1">
    <location>
        <begin position="186"/>
        <end position="202"/>
    </location>
</feature>
<dbReference type="AlphaFoldDB" id="A0A174Y9Z2"/>
<feature type="transmembrane region" description="Helical" evidence="1">
    <location>
        <begin position="160"/>
        <end position="179"/>
    </location>
</feature>
<evidence type="ECO:0000313" key="2">
    <source>
        <dbReference type="EMBL" id="CUQ90521.1"/>
    </source>
</evidence>